<evidence type="ECO:0008006" key="3">
    <source>
        <dbReference type="Google" id="ProtNLM"/>
    </source>
</evidence>
<accession>A0ABP0GU06</accession>
<dbReference type="InterPro" id="IPR012340">
    <property type="entry name" value="NA-bd_OB-fold"/>
</dbReference>
<dbReference type="PANTHER" id="PTHR24088:SF0">
    <property type="entry name" value="SMALL RIBOSOMAL SUBUNIT PROTEIN US17M"/>
    <property type="match status" value="1"/>
</dbReference>
<organism evidence="1 2">
    <name type="scientific">Clavelina lepadiformis</name>
    <name type="common">Light-bulb sea squirt</name>
    <name type="synonym">Ascidia lepadiformis</name>
    <dbReference type="NCBI Taxonomy" id="159417"/>
    <lineage>
        <taxon>Eukaryota</taxon>
        <taxon>Metazoa</taxon>
        <taxon>Chordata</taxon>
        <taxon>Tunicata</taxon>
        <taxon>Ascidiacea</taxon>
        <taxon>Aplousobranchia</taxon>
        <taxon>Clavelinidae</taxon>
        <taxon>Clavelina</taxon>
    </lineage>
</organism>
<dbReference type="InterPro" id="IPR039193">
    <property type="entry name" value="Ribosomal_uS17m_metazoa"/>
</dbReference>
<evidence type="ECO:0000313" key="2">
    <source>
        <dbReference type="Proteomes" id="UP001642483"/>
    </source>
</evidence>
<protein>
    <recommendedName>
        <fullName evidence="3">Mitochondrial ribosomal protein S17</fullName>
    </recommendedName>
</protein>
<dbReference type="PANTHER" id="PTHR24088">
    <property type="entry name" value="28S RIBOSOMAL PROTEIN S17, MITOCHONDRIAL"/>
    <property type="match status" value="1"/>
</dbReference>
<proteinExistence type="predicted"/>
<dbReference type="SUPFAM" id="SSF50249">
    <property type="entry name" value="Nucleic acid-binding proteins"/>
    <property type="match status" value="1"/>
</dbReference>
<dbReference type="EMBL" id="CAWYQH010000141">
    <property type="protein sequence ID" value="CAK8694798.1"/>
    <property type="molecule type" value="Genomic_DNA"/>
</dbReference>
<evidence type="ECO:0000313" key="1">
    <source>
        <dbReference type="EMBL" id="CAK8694798.1"/>
    </source>
</evidence>
<gene>
    <name evidence="1" type="ORF">CVLEPA_LOCUS28133</name>
</gene>
<reference evidence="1 2" key="1">
    <citation type="submission" date="2024-02" db="EMBL/GenBank/DDBJ databases">
        <authorList>
            <person name="Daric V."/>
            <person name="Darras S."/>
        </authorList>
    </citation>
    <scope>NUCLEOTIDE SEQUENCE [LARGE SCALE GENOMIC DNA]</scope>
</reference>
<sequence>MERHLFTSLRMAIGKVTATEVSERARVLVQLNRFNKHLGMYFPENEPVTSYNPDNQAKVGDVVLIKKMPETRCNMETHQVEEVIYSFGFIVDPMTGLRVKGDEYLTEPVVDEETRKAMSDAIRSREIVPKYSFEIDSKDKLMI</sequence>
<dbReference type="Gene3D" id="2.40.50.140">
    <property type="entry name" value="Nucleic acid-binding proteins"/>
    <property type="match status" value="1"/>
</dbReference>
<keyword evidence="2" id="KW-1185">Reference proteome</keyword>
<name>A0ABP0GU06_CLALP</name>
<dbReference type="Proteomes" id="UP001642483">
    <property type="component" value="Unassembled WGS sequence"/>
</dbReference>
<comment type="caution">
    <text evidence="1">The sequence shown here is derived from an EMBL/GenBank/DDBJ whole genome shotgun (WGS) entry which is preliminary data.</text>
</comment>